<feature type="region of interest" description="Disordered" evidence="6">
    <location>
        <begin position="269"/>
        <end position="288"/>
    </location>
</feature>
<evidence type="ECO:0000313" key="9">
    <source>
        <dbReference type="Proteomes" id="UP001431010"/>
    </source>
</evidence>
<dbReference type="InterPro" id="IPR003819">
    <property type="entry name" value="TauD/TfdA-like"/>
</dbReference>
<keyword evidence="5" id="KW-0408">Iron</keyword>
<dbReference type="GO" id="GO:0051213">
    <property type="term" value="F:dioxygenase activity"/>
    <property type="evidence" value="ECO:0007669"/>
    <property type="project" value="UniProtKB-KW"/>
</dbReference>
<dbReference type="SUPFAM" id="SSF51197">
    <property type="entry name" value="Clavaminate synthase-like"/>
    <property type="match status" value="1"/>
</dbReference>
<protein>
    <submittedName>
        <fullName evidence="8">TauD/TfdA family dioxygenase</fullName>
    </submittedName>
</protein>
<dbReference type="PANTHER" id="PTHR43779:SF3">
    <property type="entry name" value="(3R)-3-[(CARBOXYMETHYL)AMINO]FATTY ACID OXYGENASE_DECARBOXYLASE"/>
    <property type="match status" value="1"/>
</dbReference>
<feature type="domain" description="TauD/TfdA-like" evidence="7">
    <location>
        <begin position="5"/>
        <end position="281"/>
    </location>
</feature>
<keyword evidence="9" id="KW-1185">Reference proteome</keyword>
<evidence type="ECO:0000256" key="4">
    <source>
        <dbReference type="ARBA" id="ARBA00023002"/>
    </source>
</evidence>
<name>A0ABY3R2E1_9BRAD</name>
<evidence type="ECO:0000256" key="1">
    <source>
        <dbReference type="ARBA" id="ARBA00005896"/>
    </source>
</evidence>
<evidence type="ECO:0000313" key="8">
    <source>
        <dbReference type="EMBL" id="UFZ01491.1"/>
    </source>
</evidence>
<accession>A0ABY3R2E1</accession>
<organism evidence="8 9">
    <name type="scientific">Bradyrhizobium ontarionense</name>
    <dbReference type="NCBI Taxonomy" id="2898149"/>
    <lineage>
        <taxon>Bacteria</taxon>
        <taxon>Pseudomonadati</taxon>
        <taxon>Pseudomonadota</taxon>
        <taxon>Alphaproteobacteria</taxon>
        <taxon>Hyphomicrobiales</taxon>
        <taxon>Nitrobacteraceae</taxon>
        <taxon>Bradyrhizobium</taxon>
    </lineage>
</organism>
<keyword evidence="3 8" id="KW-0223">Dioxygenase</keyword>
<sequence length="307" mass="34905">MAIAIRQLHPHFVGEVSGVDLRRPLASDEIAQLQAAIDRYAVLVLHDQDITDAQQLDFALSFGEREQARGGTVTKKEDYRLSTGLNDVSNLGKDGRPLPRDHRTHLFNLGNCLWHSDSSFRPIPAKYSILSARVVNPKGGNTEFADMRAAYDSLDGETKAEIEDLVCEHSLMYSRGSLGFLDYSDDEKEMFKPVRQRLVRTHPTHGRKSLYLSSHAGAVVGMSVPEGRLLLRDITEHATQLQFVYVHQWRLHDLIMWDNRQTMHRVRRYDQSQPRDMRRATVAGTEPTVAQQAAEWDGFQSLSRLRS</sequence>
<feature type="compositionally biased region" description="Basic and acidic residues" evidence="6">
    <location>
        <begin position="269"/>
        <end position="279"/>
    </location>
</feature>
<comment type="similarity">
    <text evidence="1">Belongs to the TfdA dioxygenase family.</text>
</comment>
<dbReference type="Pfam" id="PF02668">
    <property type="entry name" value="TauD"/>
    <property type="match status" value="1"/>
</dbReference>
<evidence type="ECO:0000256" key="6">
    <source>
        <dbReference type="SAM" id="MobiDB-lite"/>
    </source>
</evidence>
<reference evidence="8" key="1">
    <citation type="journal article" date="2024" name="Antonie Van Leeuwenhoek">
        <title>Bradyrhizobium ontarionense sp. nov., a novel bacterial symbiont isolated from Aeschynomene indica (Indian jointvetch), harbours photosynthesis, nitrogen fixation and nitrous oxide (N2O) reductase genes.</title>
        <authorList>
            <person name="Bromfield E.S.P."/>
            <person name="Cloutier S."/>
        </authorList>
    </citation>
    <scope>NUCLEOTIDE SEQUENCE</scope>
    <source>
        <strain evidence="8">A19</strain>
    </source>
</reference>
<dbReference type="InterPro" id="IPR051178">
    <property type="entry name" value="TfdA_dioxygenase"/>
</dbReference>
<keyword evidence="2" id="KW-0479">Metal-binding</keyword>
<dbReference type="InterPro" id="IPR042098">
    <property type="entry name" value="TauD-like_sf"/>
</dbReference>
<dbReference type="RefSeq" id="WP_231317289.1">
    <property type="nucleotide sequence ID" value="NZ_CP088156.1"/>
</dbReference>
<evidence type="ECO:0000256" key="5">
    <source>
        <dbReference type="ARBA" id="ARBA00023004"/>
    </source>
</evidence>
<dbReference type="EMBL" id="CP088156">
    <property type="protein sequence ID" value="UFZ01491.1"/>
    <property type="molecule type" value="Genomic_DNA"/>
</dbReference>
<keyword evidence="4" id="KW-0560">Oxidoreductase</keyword>
<proteinExistence type="inferred from homology"/>
<gene>
    <name evidence="8" type="ORF">LQG66_19375</name>
</gene>
<dbReference type="Proteomes" id="UP001431010">
    <property type="component" value="Chromosome"/>
</dbReference>
<dbReference type="Gene3D" id="3.60.130.10">
    <property type="entry name" value="Clavaminate synthase-like"/>
    <property type="match status" value="1"/>
</dbReference>
<dbReference type="PANTHER" id="PTHR43779">
    <property type="entry name" value="DIOXYGENASE RV0097-RELATED"/>
    <property type="match status" value="1"/>
</dbReference>
<evidence type="ECO:0000256" key="3">
    <source>
        <dbReference type="ARBA" id="ARBA00022964"/>
    </source>
</evidence>
<evidence type="ECO:0000259" key="7">
    <source>
        <dbReference type="Pfam" id="PF02668"/>
    </source>
</evidence>
<evidence type="ECO:0000256" key="2">
    <source>
        <dbReference type="ARBA" id="ARBA00022723"/>
    </source>
</evidence>